<name>A0A8S2L2Z2_9BILA</name>
<dbReference type="AlphaFoldDB" id="A0A8S2L2Z2"/>
<organism evidence="2 3">
    <name type="scientific">Didymodactylos carnosus</name>
    <dbReference type="NCBI Taxonomy" id="1234261"/>
    <lineage>
        <taxon>Eukaryota</taxon>
        <taxon>Metazoa</taxon>
        <taxon>Spiralia</taxon>
        <taxon>Gnathifera</taxon>
        <taxon>Rotifera</taxon>
        <taxon>Eurotatoria</taxon>
        <taxon>Bdelloidea</taxon>
        <taxon>Philodinida</taxon>
        <taxon>Philodinidae</taxon>
        <taxon>Didymodactylos</taxon>
    </lineage>
</organism>
<comment type="caution">
    <text evidence="2">The sequence shown here is derived from an EMBL/GenBank/DDBJ whole genome shotgun (WGS) entry which is preliminary data.</text>
</comment>
<evidence type="ECO:0000313" key="1">
    <source>
        <dbReference type="EMBL" id="CAF1684661.1"/>
    </source>
</evidence>
<gene>
    <name evidence="1" type="ORF">OVA965_LOCUS46179</name>
    <name evidence="2" type="ORF">TMI583_LOCUS20036</name>
</gene>
<reference evidence="2" key="1">
    <citation type="submission" date="2021-02" db="EMBL/GenBank/DDBJ databases">
        <authorList>
            <person name="Nowell W R."/>
        </authorList>
    </citation>
    <scope>NUCLEOTIDE SEQUENCE</scope>
</reference>
<dbReference type="EMBL" id="CAJOBA010014075">
    <property type="protein sequence ID" value="CAF3882067.1"/>
    <property type="molecule type" value="Genomic_DNA"/>
</dbReference>
<protein>
    <submittedName>
        <fullName evidence="2">Uncharacterized protein</fullName>
    </submittedName>
</protein>
<accession>A0A8S2L2Z2</accession>
<evidence type="ECO:0000313" key="3">
    <source>
        <dbReference type="Proteomes" id="UP000682733"/>
    </source>
</evidence>
<dbReference type="Proteomes" id="UP000677228">
    <property type="component" value="Unassembled WGS sequence"/>
</dbReference>
<dbReference type="EMBL" id="CAJNOK010082380">
    <property type="protein sequence ID" value="CAF1684661.1"/>
    <property type="molecule type" value="Genomic_DNA"/>
</dbReference>
<sequence length="93" mass="10948">VKNLKLKYEGLVENSKYYFPNVTSLTFARDHFKKFRTTEHIQYLKMMINLFKLKHLGIPDNTDNTIASFLLEIFKQTPQLSSISISPHCLREI</sequence>
<feature type="non-terminal residue" evidence="2">
    <location>
        <position position="1"/>
    </location>
</feature>
<dbReference type="Proteomes" id="UP000682733">
    <property type="component" value="Unassembled WGS sequence"/>
</dbReference>
<proteinExistence type="predicted"/>
<evidence type="ECO:0000313" key="2">
    <source>
        <dbReference type="EMBL" id="CAF3882067.1"/>
    </source>
</evidence>